<keyword evidence="2" id="KW-0472">Membrane</keyword>
<evidence type="ECO:0000313" key="4">
    <source>
        <dbReference type="EMBL" id="MDP0589050.1"/>
    </source>
</evidence>
<reference evidence="4 5" key="1">
    <citation type="journal article" date="2023" name="bioRxiv">
        <title>An intranuclear bacterial parasite of deep-sea mussels expresses apoptosis inhibitors acquired from its host.</title>
        <authorList>
            <person name="Gonzalez Porras M.A."/>
            <person name="Assie A."/>
            <person name="Tietjen M."/>
            <person name="Violette M."/>
            <person name="Kleiner M."/>
            <person name="Gruber-Vodicka H."/>
            <person name="Dubilier N."/>
            <person name="Leisch N."/>
        </authorList>
    </citation>
    <scope>NUCLEOTIDE SEQUENCE [LARGE SCALE GENOMIC DNA]</scope>
    <source>
        <strain evidence="4">IAP13</strain>
    </source>
</reference>
<proteinExistence type="predicted"/>
<evidence type="ECO:0000259" key="3">
    <source>
        <dbReference type="Pfam" id="PF09990"/>
    </source>
</evidence>
<organism evidence="4 5">
    <name type="scientific">Candidatus Endonucleibacter bathymodioli</name>
    <dbReference type="NCBI Taxonomy" id="539814"/>
    <lineage>
        <taxon>Bacteria</taxon>
        <taxon>Pseudomonadati</taxon>
        <taxon>Pseudomonadota</taxon>
        <taxon>Gammaproteobacteria</taxon>
        <taxon>Oceanospirillales</taxon>
        <taxon>Endozoicomonadaceae</taxon>
        <taxon>Candidatus Endonucleibacter</taxon>
    </lineage>
</organism>
<dbReference type="Pfam" id="PF09990">
    <property type="entry name" value="DUF2231"/>
    <property type="match status" value="1"/>
</dbReference>
<feature type="transmembrane region" description="Helical" evidence="2">
    <location>
        <begin position="84"/>
        <end position="101"/>
    </location>
</feature>
<sequence>MNIEIIPNWHPILVHFTIALFTISSLLYLVGMRLKNPNLLIVARWNLWIGALVTIMTIFTGFNAYNSITHDGPLHAAMTNHQKWALVTASLFSMISIWAFIKHRGATKVSPIFVIIILSASVLLAITGYKGGEVVYLHGGGVMRMPIILGGGGHGSHAHPDGGHGEVSQKAVQCSNHDNYDSHHNNTQKEDPAVSGHNNTPHKH</sequence>
<evidence type="ECO:0000313" key="5">
    <source>
        <dbReference type="Proteomes" id="UP001178148"/>
    </source>
</evidence>
<feature type="transmembrane region" description="Helical" evidence="2">
    <location>
        <begin position="12"/>
        <end position="30"/>
    </location>
</feature>
<protein>
    <submittedName>
        <fullName evidence="4">DUF2231 domain-containing protein</fullName>
    </submittedName>
</protein>
<evidence type="ECO:0000256" key="1">
    <source>
        <dbReference type="SAM" id="MobiDB-lite"/>
    </source>
</evidence>
<name>A0AA90SSY3_9GAMM</name>
<feature type="compositionally biased region" description="Basic and acidic residues" evidence="1">
    <location>
        <begin position="178"/>
        <end position="192"/>
    </location>
</feature>
<comment type="caution">
    <text evidence="4">The sequence shown here is derived from an EMBL/GenBank/DDBJ whole genome shotgun (WGS) entry which is preliminary data.</text>
</comment>
<feature type="domain" description="DUF2231" evidence="3">
    <location>
        <begin position="10"/>
        <end position="142"/>
    </location>
</feature>
<keyword evidence="2" id="KW-1133">Transmembrane helix</keyword>
<gene>
    <name evidence="4" type="ORF">QS748_07580</name>
</gene>
<accession>A0AA90SSY3</accession>
<feature type="region of interest" description="Disordered" evidence="1">
    <location>
        <begin position="176"/>
        <end position="204"/>
    </location>
</feature>
<dbReference type="AlphaFoldDB" id="A0AA90SSY3"/>
<dbReference type="Proteomes" id="UP001178148">
    <property type="component" value="Unassembled WGS sequence"/>
</dbReference>
<keyword evidence="5" id="KW-1185">Reference proteome</keyword>
<evidence type="ECO:0000256" key="2">
    <source>
        <dbReference type="SAM" id="Phobius"/>
    </source>
</evidence>
<dbReference type="EMBL" id="JASXSV010000009">
    <property type="protein sequence ID" value="MDP0589050.1"/>
    <property type="molecule type" value="Genomic_DNA"/>
</dbReference>
<feature type="transmembrane region" description="Helical" evidence="2">
    <location>
        <begin position="42"/>
        <end position="64"/>
    </location>
</feature>
<dbReference type="InterPro" id="IPR019251">
    <property type="entry name" value="DUF2231_TM"/>
</dbReference>
<feature type="transmembrane region" description="Helical" evidence="2">
    <location>
        <begin position="113"/>
        <end position="129"/>
    </location>
</feature>
<keyword evidence="2" id="KW-0812">Transmembrane</keyword>